<evidence type="ECO:0000313" key="3">
    <source>
        <dbReference type="Proteomes" id="UP001354227"/>
    </source>
</evidence>
<evidence type="ECO:0000313" key="2">
    <source>
        <dbReference type="EMBL" id="MEE1890542.1"/>
    </source>
</evidence>
<dbReference type="EMBL" id="JAZDCT010000039">
    <property type="protein sequence ID" value="MEE1890542.1"/>
    <property type="molecule type" value="Genomic_DNA"/>
</dbReference>
<reference evidence="2" key="1">
    <citation type="submission" date="2024-01" db="EMBL/GenBank/DDBJ databases">
        <title>Unpublished Manusciprt.</title>
        <authorList>
            <person name="Duman M."/>
            <person name="Valdes E.G."/>
            <person name="Ajmi N."/>
            <person name="Altun S."/>
            <person name="Saticioglu I.B."/>
        </authorList>
    </citation>
    <scope>NUCLEOTIDE SEQUENCE</scope>
    <source>
        <strain evidence="2">137P</strain>
    </source>
</reference>
<dbReference type="Gene3D" id="1.10.260.40">
    <property type="entry name" value="lambda repressor-like DNA-binding domains"/>
    <property type="match status" value="1"/>
</dbReference>
<name>A0ABU7HGU0_9PSED</name>
<proteinExistence type="predicted"/>
<sequence>MTNERSTSVWDALFDSPEEAENLWLRANLMKVLTRIVRSWDLPQKDAARRLHLTQPRLSDLLNGKIDKFSLDALVNILANADLEVDFTVRAKSACCR</sequence>
<dbReference type="InterPro" id="IPR039554">
    <property type="entry name" value="HigA2-like_HTH"/>
</dbReference>
<dbReference type="RefSeq" id="WP_330105349.1">
    <property type="nucleotide sequence ID" value="NZ_JAZDCT010000039.1"/>
</dbReference>
<protein>
    <submittedName>
        <fullName evidence="2">XRE family transcriptional regulator</fullName>
    </submittedName>
</protein>
<evidence type="ECO:0000259" key="1">
    <source>
        <dbReference type="Pfam" id="PF13744"/>
    </source>
</evidence>
<keyword evidence="3" id="KW-1185">Reference proteome</keyword>
<accession>A0ABU7HGU0</accession>
<organism evidence="2 3">
    <name type="scientific">Pseudomonas carassii</name>
    <dbReference type="NCBI Taxonomy" id="3115855"/>
    <lineage>
        <taxon>Bacteria</taxon>
        <taxon>Pseudomonadati</taxon>
        <taxon>Pseudomonadota</taxon>
        <taxon>Gammaproteobacteria</taxon>
        <taxon>Pseudomonadales</taxon>
        <taxon>Pseudomonadaceae</taxon>
        <taxon>Pseudomonas</taxon>
    </lineage>
</organism>
<dbReference type="SUPFAM" id="SSF47413">
    <property type="entry name" value="lambda repressor-like DNA-binding domains"/>
    <property type="match status" value="1"/>
</dbReference>
<dbReference type="InterPro" id="IPR010982">
    <property type="entry name" value="Lambda_DNA-bd_dom_sf"/>
</dbReference>
<comment type="caution">
    <text evidence="2">The sequence shown here is derived from an EMBL/GenBank/DDBJ whole genome shotgun (WGS) entry which is preliminary data.</text>
</comment>
<gene>
    <name evidence="2" type="ORF">V0R62_23000</name>
</gene>
<dbReference type="Pfam" id="PF13744">
    <property type="entry name" value="HTH_37"/>
    <property type="match status" value="1"/>
</dbReference>
<feature type="domain" description="HigA2-like helix-turn-helix" evidence="1">
    <location>
        <begin position="15"/>
        <end position="89"/>
    </location>
</feature>
<dbReference type="Proteomes" id="UP001354227">
    <property type="component" value="Unassembled WGS sequence"/>
</dbReference>